<dbReference type="EMBL" id="FNPV01000001">
    <property type="protein sequence ID" value="SDY22389.1"/>
    <property type="molecule type" value="Genomic_DNA"/>
</dbReference>
<dbReference type="STRING" id="159292.SAMN05192546_1014"/>
<name>A0A1H3I5D2_9FIRM</name>
<dbReference type="RefSeq" id="WP_093309616.1">
    <property type="nucleotide sequence ID" value="NZ_FNPV01000001.1"/>
</dbReference>
<evidence type="ECO:0000313" key="1">
    <source>
        <dbReference type="EMBL" id="SDY22389.1"/>
    </source>
</evidence>
<dbReference type="AlphaFoldDB" id="A0A1H3I5D2"/>
<sequence>MPVTNVIAKVKKINLDNKVIGIDWKQAITITLGDIELTDANLIALRKFRPNEEVLVNLKTMQLAFSEIEEDQRIRMLEENTDATPTEEPAEPEEEAAICIDEETSDFPEDDSIKVDILPADHKDDVDPRDVVQSFVF</sequence>
<dbReference type="Proteomes" id="UP000199230">
    <property type="component" value="Unassembled WGS sequence"/>
</dbReference>
<keyword evidence="2" id="KW-1185">Reference proteome</keyword>
<organism evidence="1 2">
    <name type="scientific">Tindallia californiensis</name>
    <dbReference type="NCBI Taxonomy" id="159292"/>
    <lineage>
        <taxon>Bacteria</taxon>
        <taxon>Bacillati</taxon>
        <taxon>Bacillota</taxon>
        <taxon>Clostridia</taxon>
        <taxon>Peptostreptococcales</taxon>
        <taxon>Tindalliaceae</taxon>
        <taxon>Tindallia</taxon>
    </lineage>
</organism>
<proteinExistence type="predicted"/>
<dbReference type="OrthoDB" id="1957555at2"/>
<evidence type="ECO:0000313" key="2">
    <source>
        <dbReference type="Proteomes" id="UP000199230"/>
    </source>
</evidence>
<accession>A0A1H3I5D2</accession>
<reference evidence="1 2" key="1">
    <citation type="submission" date="2016-10" db="EMBL/GenBank/DDBJ databases">
        <authorList>
            <person name="de Groot N.N."/>
        </authorList>
    </citation>
    <scope>NUCLEOTIDE SEQUENCE [LARGE SCALE GENOMIC DNA]</scope>
    <source>
        <strain evidence="1 2">APO</strain>
    </source>
</reference>
<gene>
    <name evidence="1" type="ORF">SAMN05192546_1014</name>
</gene>
<protein>
    <submittedName>
        <fullName evidence="1">Uncharacterized protein</fullName>
    </submittedName>
</protein>